<evidence type="ECO:0000256" key="3">
    <source>
        <dbReference type="ARBA" id="ARBA00022475"/>
    </source>
</evidence>
<comment type="similarity">
    <text evidence="7">Belongs to the binding-protein-dependent transport system permease family.</text>
</comment>
<dbReference type="SUPFAM" id="SSF161098">
    <property type="entry name" value="MetI-like"/>
    <property type="match status" value="1"/>
</dbReference>
<feature type="domain" description="ABC transmembrane type-1" evidence="8">
    <location>
        <begin position="162"/>
        <end position="351"/>
    </location>
</feature>
<dbReference type="GO" id="GO:0055085">
    <property type="term" value="P:transmembrane transport"/>
    <property type="evidence" value="ECO:0007669"/>
    <property type="project" value="InterPro"/>
</dbReference>
<evidence type="ECO:0000256" key="5">
    <source>
        <dbReference type="ARBA" id="ARBA00022989"/>
    </source>
</evidence>
<dbReference type="Gene3D" id="1.10.3720.10">
    <property type="entry name" value="MetI-like"/>
    <property type="match status" value="1"/>
</dbReference>
<organism evidence="9 10">
    <name type="scientific">Mycoplasma tauri</name>
    <dbReference type="NCBI Taxonomy" id="547987"/>
    <lineage>
        <taxon>Bacteria</taxon>
        <taxon>Bacillati</taxon>
        <taxon>Mycoplasmatota</taxon>
        <taxon>Mollicutes</taxon>
        <taxon>Mycoplasmataceae</taxon>
        <taxon>Mycoplasma</taxon>
    </lineage>
</organism>
<evidence type="ECO:0000256" key="6">
    <source>
        <dbReference type="ARBA" id="ARBA00023136"/>
    </source>
</evidence>
<evidence type="ECO:0000256" key="2">
    <source>
        <dbReference type="ARBA" id="ARBA00022448"/>
    </source>
</evidence>
<dbReference type="GO" id="GO:0005886">
    <property type="term" value="C:plasma membrane"/>
    <property type="evidence" value="ECO:0007669"/>
    <property type="project" value="UniProtKB-SubCell"/>
</dbReference>
<keyword evidence="6 7" id="KW-0472">Membrane</keyword>
<evidence type="ECO:0000313" key="9">
    <source>
        <dbReference type="EMBL" id="MBZ4195329.1"/>
    </source>
</evidence>
<dbReference type="PANTHER" id="PTHR43386">
    <property type="entry name" value="OLIGOPEPTIDE TRANSPORT SYSTEM PERMEASE PROTEIN APPC"/>
    <property type="match status" value="1"/>
</dbReference>
<evidence type="ECO:0000256" key="1">
    <source>
        <dbReference type="ARBA" id="ARBA00004651"/>
    </source>
</evidence>
<keyword evidence="5 7" id="KW-1133">Transmembrane helix</keyword>
<name>A0A953T9J5_9MOLU</name>
<keyword evidence="3" id="KW-1003">Cell membrane</keyword>
<dbReference type="PROSITE" id="PS50928">
    <property type="entry name" value="ABC_TM1"/>
    <property type="match status" value="1"/>
</dbReference>
<feature type="transmembrane region" description="Helical" evidence="7">
    <location>
        <begin position="38"/>
        <end position="60"/>
    </location>
</feature>
<reference evidence="9 10" key="1">
    <citation type="submission" date="2021-09" db="EMBL/GenBank/DDBJ databases">
        <title>WGS of Mycoplasma sp. Zaradi2 strains.</title>
        <authorList>
            <person name="Spergser J."/>
        </authorList>
    </citation>
    <scope>NUCLEOTIDE SEQUENCE [LARGE SCALE GENOMIC DNA]</scope>
    <source>
        <strain evidence="9 10">1331</strain>
    </source>
</reference>
<dbReference type="Pfam" id="PF00528">
    <property type="entry name" value="BPD_transp_1"/>
    <property type="match status" value="1"/>
</dbReference>
<dbReference type="InterPro" id="IPR000515">
    <property type="entry name" value="MetI-like"/>
</dbReference>
<dbReference type="InterPro" id="IPR050366">
    <property type="entry name" value="BP-dependent_transpt_permease"/>
</dbReference>
<accession>A0A953T9J5</accession>
<comment type="subcellular location">
    <subcellularLocation>
        <location evidence="1 7">Cell membrane</location>
        <topology evidence="1 7">Multi-pass membrane protein</topology>
    </subcellularLocation>
</comment>
<proteinExistence type="inferred from homology"/>
<dbReference type="CDD" id="cd06261">
    <property type="entry name" value="TM_PBP2"/>
    <property type="match status" value="1"/>
</dbReference>
<keyword evidence="10" id="KW-1185">Reference proteome</keyword>
<evidence type="ECO:0000313" key="10">
    <source>
        <dbReference type="Proteomes" id="UP000772186"/>
    </source>
</evidence>
<feature type="transmembrane region" description="Helical" evidence="7">
    <location>
        <begin position="332"/>
        <end position="355"/>
    </location>
</feature>
<keyword evidence="2 7" id="KW-0813">Transport</keyword>
<dbReference type="EMBL" id="JAIQBY010000005">
    <property type="protein sequence ID" value="MBZ4195329.1"/>
    <property type="molecule type" value="Genomic_DNA"/>
</dbReference>
<protein>
    <submittedName>
        <fullName evidence="9">ABC transporter permease subunit</fullName>
    </submittedName>
</protein>
<dbReference type="InterPro" id="IPR035906">
    <property type="entry name" value="MetI-like_sf"/>
</dbReference>
<feature type="transmembrane region" description="Helical" evidence="7">
    <location>
        <begin position="283"/>
        <end position="305"/>
    </location>
</feature>
<evidence type="ECO:0000259" key="8">
    <source>
        <dbReference type="PROSITE" id="PS50928"/>
    </source>
</evidence>
<feature type="transmembrane region" description="Helical" evidence="7">
    <location>
        <begin position="202"/>
        <end position="221"/>
    </location>
</feature>
<keyword evidence="4 7" id="KW-0812">Transmembrane</keyword>
<dbReference type="Proteomes" id="UP000772186">
    <property type="component" value="Unassembled WGS sequence"/>
</dbReference>
<evidence type="ECO:0000256" key="4">
    <source>
        <dbReference type="ARBA" id="ARBA00022692"/>
    </source>
</evidence>
<dbReference type="PANTHER" id="PTHR43386:SF1">
    <property type="entry name" value="D,D-DIPEPTIDE TRANSPORT SYSTEM PERMEASE PROTEIN DDPC-RELATED"/>
    <property type="match status" value="1"/>
</dbReference>
<sequence length="362" mass="41360">MNNNFSLAKKRSPLAPISNYKSPFSLYIKRFFNSKINWLWLGLFLGVVLSLIIMQIITIFQGYSPSKPVFDSELAVSLPNYNKPIISKRFEYDDELFKLIQKTHELKPQYQIINKITPSSDIKIVEYNPYAFIEAISGKKYVLFFGTNANKIDRFVFYIHSLSISIGISLLAILIQWLLGTFIGAVIGFYSRKNFAKVGYSIFSALNIFPFLIICLILFNAFGYSHLNAIVIFSFFGSVNFFYISYSNTLNLKNKDYIYAYIASGASQKWILFNVIFRENLWLNITIFADNLSLNILVLGSLAFLKVKNIDQNLNIGAVFNDIIADLNNKSYILFVSIFTSTLIISFKLFSLSLYQASVIGQ</sequence>
<evidence type="ECO:0000256" key="7">
    <source>
        <dbReference type="RuleBase" id="RU363032"/>
    </source>
</evidence>
<comment type="caution">
    <text evidence="9">The sequence shown here is derived from an EMBL/GenBank/DDBJ whole genome shotgun (WGS) entry which is preliminary data.</text>
</comment>
<dbReference type="RefSeq" id="WP_223644487.1">
    <property type="nucleotide sequence ID" value="NZ_JAIQBY010000005.1"/>
</dbReference>
<feature type="transmembrane region" description="Helical" evidence="7">
    <location>
        <begin position="157"/>
        <end position="190"/>
    </location>
</feature>
<feature type="transmembrane region" description="Helical" evidence="7">
    <location>
        <begin position="227"/>
        <end position="246"/>
    </location>
</feature>
<dbReference type="AlphaFoldDB" id="A0A953T9J5"/>
<gene>
    <name evidence="9" type="ORF">LAD73_01165</name>
</gene>